<keyword evidence="3" id="KW-1185">Reference proteome</keyword>
<feature type="region of interest" description="Disordered" evidence="1">
    <location>
        <begin position="1"/>
        <end position="50"/>
    </location>
</feature>
<organism evidence="2 3">
    <name type="scientific">Caerostris extrusa</name>
    <name type="common">Bark spider</name>
    <name type="synonym">Caerostris bankana</name>
    <dbReference type="NCBI Taxonomy" id="172846"/>
    <lineage>
        <taxon>Eukaryota</taxon>
        <taxon>Metazoa</taxon>
        <taxon>Ecdysozoa</taxon>
        <taxon>Arthropoda</taxon>
        <taxon>Chelicerata</taxon>
        <taxon>Arachnida</taxon>
        <taxon>Araneae</taxon>
        <taxon>Araneomorphae</taxon>
        <taxon>Entelegynae</taxon>
        <taxon>Araneoidea</taxon>
        <taxon>Araneidae</taxon>
        <taxon>Caerostris</taxon>
    </lineage>
</organism>
<evidence type="ECO:0000256" key="1">
    <source>
        <dbReference type="SAM" id="MobiDB-lite"/>
    </source>
</evidence>
<evidence type="ECO:0000313" key="2">
    <source>
        <dbReference type="EMBL" id="GIY61100.1"/>
    </source>
</evidence>
<reference evidence="2 3" key="1">
    <citation type="submission" date="2021-06" db="EMBL/GenBank/DDBJ databases">
        <title>Caerostris extrusa draft genome.</title>
        <authorList>
            <person name="Kono N."/>
            <person name="Arakawa K."/>
        </authorList>
    </citation>
    <scope>NUCLEOTIDE SEQUENCE [LARGE SCALE GENOMIC DNA]</scope>
</reference>
<comment type="caution">
    <text evidence="2">The sequence shown here is derived from an EMBL/GenBank/DDBJ whole genome shotgun (WGS) entry which is preliminary data.</text>
</comment>
<accession>A0AAV4UTT9</accession>
<name>A0AAV4UTT9_CAEEX</name>
<feature type="compositionally biased region" description="Basic and acidic residues" evidence="1">
    <location>
        <begin position="36"/>
        <end position="50"/>
    </location>
</feature>
<dbReference type="AlphaFoldDB" id="A0AAV4UTT9"/>
<evidence type="ECO:0000313" key="3">
    <source>
        <dbReference type="Proteomes" id="UP001054945"/>
    </source>
</evidence>
<evidence type="ECO:0008006" key="4">
    <source>
        <dbReference type="Google" id="ProtNLM"/>
    </source>
</evidence>
<dbReference type="Proteomes" id="UP001054945">
    <property type="component" value="Unassembled WGS sequence"/>
</dbReference>
<proteinExistence type="predicted"/>
<feature type="non-terminal residue" evidence="2">
    <location>
        <position position="1"/>
    </location>
</feature>
<protein>
    <recommendedName>
        <fullName evidence="4">Single-stranded DNA-binding protein</fullName>
    </recommendedName>
</protein>
<dbReference type="EMBL" id="BPLR01013428">
    <property type="protein sequence ID" value="GIY61100.1"/>
    <property type="molecule type" value="Genomic_DNA"/>
</dbReference>
<gene>
    <name evidence="2" type="ORF">CEXT_265561</name>
</gene>
<sequence length="50" mass="5718">KTRNRRNQNVSQRVEEAQLVVRDESITPLSPPRQFGQHDEANDGHTGSDF</sequence>
<feature type="compositionally biased region" description="Basic and acidic residues" evidence="1">
    <location>
        <begin position="13"/>
        <end position="25"/>
    </location>
</feature>